<evidence type="ECO:0000256" key="1">
    <source>
        <dbReference type="SAM" id="MobiDB-lite"/>
    </source>
</evidence>
<dbReference type="EMBL" id="KE344409">
    <property type="protein sequence ID" value="EXB61541.1"/>
    <property type="molecule type" value="Genomic_DNA"/>
</dbReference>
<evidence type="ECO:0000313" key="2">
    <source>
        <dbReference type="EMBL" id="EXB61541.1"/>
    </source>
</evidence>
<accession>W9RMV4</accession>
<dbReference type="Proteomes" id="UP000030645">
    <property type="component" value="Unassembled WGS sequence"/>
</dbReference>
<organism evidence="2 3">
    <name type="scientific">Morus notabilis</name>
    <dbReference type="NCBI Taxonomy" id="981085"/>
    <lineage>
        <taxon>Eukaryota</taxon>
        <taxon>Viridiplantae</taxon>
        <taxon>Streptophyta</taxon>
        <taxon>Embryophyta</taxon>
        <taxon>Tracheophyta</taxon>
        <taxon>Spermatophyta</taxon>
        <taxon>Magnoliopsida</taxon>
        <taxon>eudicotyledons</taxon>
        <taxon>Gunneridae</taxon>
        <taxon>Pentapetalae</taxon>
        <taxon>rosids</taxon>
        <taxon>fabids</taxon>
        <taxon>Rosales</taxon>
        <taxon>Moraceae</taxon>
        <taxon>Moreae</taxon>
        <taxon>Morus</taxon>
    </lineage>
</organism>
<keyword evidence="3" id="KW-1185">Reference proteome</keyword>
<dbReference type="AlphaFoldDB" id="W9RMV4"/>
<sequence length="69" mass="7845">MHVRTGPQQRHRFDPSETNHWPAAPKLGRQSDQPRHLGPTLLIIFSVSCVFFKLNEIDDDNIIVGPISI</sequence>
<protein>
    <submittedName>
        <fullName evidence="2">Uncharacterized protein</fullName>
    </submittedName>
</protein>
<evidence type="ECO:0000313" key="3">
    <source>
        <dbReference type="Proteomes" id="UP000030645"/>
    </source>
</evidence>
<proteinExistence type="predicted"/>
<name>W9RMV4_9ROSA</name>
<reference evidence="3" key="1">
    <citation type="submission" date="2013-01" db="EMBL/GenBank/DDBJ databases">
        <title>Draft Genome Sequence of a Mulberry Tree, Morus notabilis C.K. Schneid.</title>
        <authorList>
            <person name="He N."/>
            <person name="Zhao S."/>
        </authorList>
    </citation>
    <scope>NUCLEOTIDE SEQUENCE</scope>
</reference>
<feature type="region of interest" description="Disordered" evidence="1">
    <location>
        <begin position="1"/>
        <end position="33"/>
    </location>
</feature>
<gene>
    <name evidence="2" type="ORF">L484_003735</name>
</gene>